<name>A0A2I0H2M7_PUNGR</name>
<reference evidence="2 3" key="1">
    <citation type="submission" date="2017-11" db="EMBL/GenBank/DDBJ databases">
        <title>De-novo sequencing of pomegranate (Punica granatum L.) genome.</title>
        <authorList>
            <person name="Akparov Z."/>
            <person name="Amiraslanov A."/>
            <person name="Hajiyeva S."/>
            <person name="Abbasov M."/>
            <person name="Kaur K."/>
            <person name="Hamwieh A."/>
            <person name="Solovyev V."/>
            <person name="Salamov A."/>
            <person name="Braich B."/>
            <person name="Kosarev P."/>
            <person name="Mahmoud A."/>
            <person name="Hajiyev E."/>
            <person name="Babayeva S."/>
            <person name="Izzatullayeva V."/>
            <person name="Mammadov A."/>
            <person name="Mammadov A."/>
            <person name="Sharifova S."/>
            <person name="Ojaghi J."/>
            <person name="Eynullazada K."/>
            <person name="Bayramov B."/>
            <person name="Abdulazimova A."/>
            <person name="Shahmuradov I."/>
        </authorList>
    </citation>
    <scope>NUCLEOTIDE SEQUENCE [LARGE SCALE GENOMIC DNA]</scope>
    <source>
        <strain evidence="3">cv. AG2017</strain>
        <tissue evidence="2">Leaf</tissue>
    </source>
</reference>
<feature type="region of interest" description="Disordered" evidence="1">
    <location>
        <begin position="1"/>
        <end position="28"/>
    </location>
</feature>
<comment type="caution">
    <text evidence="2">The sequence shown here is derived from an EMBL/GenBank/DDBJ whole genome shotgun (WGS) entry which is preliminary data.</text>
</comment>
<organism evidence="2 3">
    <name type="scientific">Punica granatum</name>
    <name type="common">Pomegranate</name>
    <dbReference type="NCBI Taxonomy" id="22663"/>
    <lineage>
        <taxon>Eukaryota</taxon>
        <taxon>Viridiplantae</taxon>
        <taxon>Streptophyta</taxon>
        <taxon>Embryophyta</taxon>
        <taxon>Tracheophyta</taxon>
        <taxon>Spermatophyta</taxon>
        <taxon>Magnoliopsida</taxon>
        <taxon>eudicotyledons</taxon>
        <taxon>Gunneridae</taxon>
        <taxon>Pentapetalae</taxon>
        <taxon>rosids</taxon>
        <taxon>malvids</taxon>
        <taxon>Myrtales</taxon>
        <taxon>Lythraceae</taxon>
        <taxon>Punica</taxon>
    </lineage>
</organism>
<evidence type="ECO:0000313" key="3">
    <source>
        <dbReference type="Proteomes" id="UP000233551"/>
    </source>
</evidence>
<dbReference type="AlphaFoldDB" id="A0A2I0H2M7"/>
<evidence type="ECO:0000256" key="1">
    <source>
        <dbReference type="SAM" id="MobiDB-lite"/>
    </source>
</evidence>
<dbReference type="Proteomes" id="UP000233551">
    <property type="component" value="Unassembled WGS sequence"/>
</dbReference>
<evidence type="ECO:0000313" key="2">
    <source>
        <dbReference type="EMBL" id="PKH98112.1"/>
    </source>
</evidence>
<protein>
    <submittedName>
        <fullName evidence="2">Uncharacterized protein</fullName>
    </submittedName>
</protein>
<proteinExistence type="predicted"/>
<dbReference type="EMBL" id="PGOL01042343">
    <property type="protein sequence ID" value="PKH98112.1"/>
    <property type="molecule type" value="Genomic_DNA"/>
</dbReference>
<keyword evidence="3" id="KW-1185">Reference proteome</keyword>
<accession>A0A2I0H2M7</accession>
<gene>
    <name evidence="2" type="ORF">CRG98_049730</name>
</gene>
<sequence>MSKSMVPLRLISPRAKEERRSRFPSVGGTDPVNLLPWRYKYSKDVRFPTESGIGPWNFVFDRLKRTSGLLLQFVWGRAPVRL</sequence>